<comment type="subcellular location">
    <subcellularLocation>
        <location evidence="1">Cell inner membrane</location>
    </subcellularLocation>
</comment>
<evidence type="ECO:0000256" key="3">
    <source>
        <dbReference type="ARBA" id="ARBA00022519"/>
    </source>
</evidence>
<keyword evidence="2" id="KW-1003">Cell membrane</keyword>
<dbReference type="PANTHER" id="PTHR30606">
    <property type="entry name" value="LIPID A BIOSYNTHESIS LAUROYL ACYLTRANSFERASE"/>
    <property type="match status" value="1"/>
</dbReference>
<gene>
    <name evidence="8" type="ORF">V1633_26045</name>
</gene>
<name>A0ABU7RZI6_9ACTN</name>
<evidence type="ECO:0000313" key="9">
    <source>
        <dbReference type="Proteomes" id="UP001332243"/>
    </source>
</evidence>
<feature type="region of interest" description="Disordered" evidence="7">
    <location>
        <begin position="294"/>
        <end position="320"/>
    </location>
</feature>
<keyword evidence="9" id="KW-1185">Reference proteome</keyword>
<keyword evidence="3" id="KW-0997">Cell inner membrane</keyword>
<dbReference type="CDD" id="cd07984">
    <property type="entry name" value="LPLAT_LABLAT-like"/>
    <property type="match status" value="1"/>
</dbReference>
<evidence type="ECO:0000256" key="4">
    <source>
        <dbReference type="ARBA" id="ARBA00022679"/>
    </source>
</evidence>
<dbReference type="RefSeq" id="WP_331217033.1">
    <property type="nucleotide sequence ID" value="NZ_JAZGQK010000024.1"/>
</dbReference>
<dbReference type="Pfam" id="PF03279">
    <property type="entry name" value="Lip_A_acyltrans"/>
    <property type="match status" value="1"/>
</dbReference>
<accession>A0ABU7RZI6</accession>
<keyword evidence="5" id="KW-0472">Membrane</keyword>
<dbReference type="GO" id="GO:0016746">
    <property type="term" value="F:acyltransferase activity"/>
    <property type="evidence" value="ECO:0007669"/>
    <property type="project" value="UniProtKB-KW"/>
</dbReference>
<dbReference type="Proteomes" id="UP001332243">
    <property type="component" value="Unassembled WGS sequence"/>
</dbReference>
<dbReference type="InterPro" id="IPR004960">
    <property type="entry name" value="LipA_acyltrans"/>
</dbReference>
<evidence type="ECO:0000256" key="5">
    <source>
        <dbReference type="ARBA" id="ARBA00023136"/>
    </source>
</evidence>
<evidence type="ECO:0000313" key="8">
    <source>
        <dbReference type="EMBL" id="MEE6261953.1"/>
    </source>
</evidence>
<keyword evidence="6 8" id="KW-0012">Acyltransferase</keyword>
<evidence type="ECO:0000256" key="2">
    <source>
        <dbReference type="ARBA" id="ARBA00022475"/>
    </source>
</evidence>
<dbReference type="NCBIfam" id="NF005919">
    <property type="entry name" value="PRK07920.1"/>
    <property type="match status" value="1"/>
</dbReference>
<evidence type="ECO:0000256" key="6">
    <source>
        <dbReference type="ARBA" id="ARBA00023315"/>
    </source>
</evidence>
<organism evidence="8 9">
    <name type="scientific">Plantactinospora sonchi</name>
    <dbReference type="NCBI Taxonomy" id="1544735"/>
    <lineage>
        <taxon>Bacteria</taxon>
        <taxon>Bacillati</taxon>
        <taxon>Actinomycetota</taxon>
        <taxon>Actinomycetes</taxon>
        <taxon>Micromonosporales</taxon>
        <taxon>Micromonosporaceae</taxon>
        <taxon>Plantactinospora</taxon>
    </lineage>
</organism>
<keyword evidence="4" id="KW-0808">Transferase</keyword>
<reference evidence="8 9" key="1">
    <citation type="submission" date="2024-01" db="EMBL/GenBank/DDBJ databases">
        <title>Genome insights into Plantactinospora sonchi sp. nov.</title>
        <authorList>
            <person name="Wang L."/>
        </authorList>
    </citation>
    <scope>NUCLEOTIDE SEQUENCE [LARGE SCALE GENOMIC DNA]</scope>
    <source>
        <strain evidence="8 9">NEAU-QY2</strain>
    </source>
</reference>
<evidence type="ECO:0000256" key="7">
    <source>
        <dbReference type="SAM" id="MobiDB-lite"/>
    </source>
</evidence>
<dbReference type="EMBL" id="JAZGQK010000024">
    <property type="protein sequence ID" value="MEE6261953.1"/>
    <property type="molecule type" value="Genomic_DNA"/>
</dbReference>
<protein>
    <submittedName>
        <fullName evidence="8">Phosphatidylinositol mannoside acyltransferase</fullName>
    </submittedName>
</protein>
<evidence type="ECO:0000256" key="1">
    <source>
        <dbReference type="ARBA" id="ARBA00004533"/>
    </source>
</evidence>
<comment type="caution">
    <text evidence="8">The sequence shown here is derived from an EMBL/GenBank/DDBJ whole genome shotgun (WGS) entry which is preliminary data.</text>
</comment>
<dbReference type="PANTHER" id="PTHR30606:SF10">
    <property type="entry name" value="PHOSPHATIDYLINOSITOL MANNOSIDE ACYLTRANSFERASE"/>
    <property type="match status" value="1"/>
</dbReference>
<proteinExistence type="predicted"/>
<sequence length="320" mass="35183">MTPVEFAYLAGWRVVRALPRPVAAAVFQAAADRAYRKRGRGTTRLAANLRRVVGPELPAAEFEQLLRRAMRSYARYWLEMFRLSSLTRAQIREHFRLDGAEVLAAEMATGRGAVVALPHAGNWDAAGAWVAAMDWPIATVMERLKPEGVYERFFAFRRRLGMEILPTHGGERAPFDVLADRLGEGWLVPLLADRDLSARGIEVRFFDGRARMPAGPALLAIRTGAPLYVANMWYEPDGPRGRLVGPLTVPDPDSGPLVERVRVLTQLVADELAAGIAQHPEDWHMLQRVWIDESSTPAASEPPAVASEPPAGPTTTAGPV</sequence>